<dbReference type="GO" id="GO:0009252">
    <property type="term" value="P:peptidoglycan biosynthetic process"/>
    <property type="evidence" value="ECO:0007669"/>
    <property type="project" value="UniProtKB-KW"/>
</dbReference>
<evidence type="ECO:0000256" key="5">
    <source>
        <dbReference type="ARBA" id="ARBA00022960"/>
    </source>
</evidence>
<feature type="binding site" evidence="10">
    <location>
        <position position="78"/>
    </location>
    <ligand>
        <name>substrate</name>
    </ligand>
</feature>
<evidence type="ECO:0000256" key="4">
    <source>
        <dbReference type="ARBA" id="ARBA00022801"/>
    </source>
</evidence>
<comment type="catalytic activity">
    <reaction evidence="1 10">
        <text>Hydrolysis of terminal non-reducing N-acetyl-D-hexosamine residues in N-acetyl-beta-D-hexosaminides.</text>
        <dbReference type="EC" id="3.2.1.52"/>
    </reaction>
</comment>
<accession>A0A2R8CK30</accession>
<keyword evidence="13" id="KW-1185">Reference proteome</keyword>
<dbReference type="InterPro" id="IPR050226">
    <property type="entry name" value="NagZ_Beta-hexosaminidase"/>
</dbReference>
<feature type="domain" description="Glycoside hydrolase family 3 N-terminal" evidence="11">
    <location>
        <begin position="21"/>
        <end position="291"/>
    </location>
</feature>
<dbReference type="OrthoDB" id="9786661at2"/>
<dbReference type="Gene3D" id="3.20.20.300">
    <property type="entry name" value="Glycoside hydrolase, family 3, N-terminal domain"/>
    <property type="match status" value="1"/>
</dbReference>
<dbReference type="UniPathway" id="UPA00544"/>
<organism evidence="12 13">
    <name type="scientific">Kushneria phyllosphaerae</name>
    <dbReference type="NCBI Taxonomy" id="2100822"/>
    <lineage>
        <taxon>Bacteria</taxon>
        <taxon>Pseudomonadati</taxon>
        <taxon>Pseudomonadota</taxon>
        <taxon>Gammaproteobacteria</taxon>
        <taxon>Oceanospirillales</taxon>
        <taxon>Halomonadaceae</taxon>
        <taxon>Kushneria</taxon>
    </lineage>
</organism>
<evidence type="ECO:0000313" key="12">
    <source>
        <dbReference type="EMBL" id="SPJ33225.1"/>
    </source>
</evidence>
<evidence type="ECO:0000256" key="8">
    <source>
        <dbReference type="ARBA" id="ARBA00023306"/>
    </source>
</evidence>
<feature type="active site" description="Proton donor/acceptor" evidence="10">
    <location>
        <position position="187"/>
    </location>
</feature>
<dbReference type="GO" id="GO:0004563">
    <property type="term" value="F:beta-N-acetylhexosaminidase activity"/>
    <property type="evidence" value="ECO:0007669"/>
    <property type="project" value="UniProtKB-UniRule"/>
</dbReference>
<evidence type="ECO:0000256" key="3">
    <source>
        <dbReference type="ARBA" id="ARBA00022618"/>
    </source>
</evidence>
<feature type="binding site" evidence="10">
    <location>
        <position position="144"/>
    </location>
    <ligand>
        <name>substrate</name>
    </ligand>
</feature>
<dbReference type="GO" id="GO:0005737">
    <property type="term" value="C:cytoplasm"/>
    <property type="evidence" value="ECO:0007669"/>
    <property type="project" value="UniProtKB-SubCell"/>
</dbReference>
<evidence type="ECO:0000256" key="9">
    <source>
        <dbReference type="ARBA" id="ARBA00023316"/>
    </source>
</evidence>
<gene>
    <name evidence="10 12" type="primary">nagZ</name>
    <name evidence="12" type="ORF">KSP9073_01229</name>
</gene>
<feature type="site" description="Important for catalytic activity" evidence="10">
    <location>
        <position position="185"/>
    </location>
</feature>
<dbReference type="GO" id="GO:0008360">
    <property type="term" value="P:regulation of cell shape"/>
    <property type="evidence" value="ECO:0007669"/>
    <property type="project" value="UniProtKB-KW"/>
</dbReference>
<feature type="binding site" evidence="10">
    <location>
        <begin position="174"/>
        <end position="175"/>
    </location>
    <ligand>
        <name>substrate</name>
    </ligand>
</feature>
<keyword evidence="7 10" id="KW-0326">Glycosidase</keyword>
<dbReference type="InterPro" id="IPR017853">
    <property type="entry name" value="GH"/>
</dbReference>
<keyword evidence="8 10" id="KW-0131">Cell cycle</keyword>
<evidence type="ECO:0000256" key="2">
    <source>
        <dbReference type="ARBA" id="ARBA00022490"/>
    </source>
</evidence>
<keyword evidence="9 10" id="KW-0961">Cell wall biogenesis/degradation</keyword>
<dbReference type="PANTHER" id="PTHR30480">
    <property type="entry name" value="BETA-HEXOSAMINIDASE-RELATED"/>
    <property type="match status" value="1"/>
</dbReference>
<dbReference type="GO" id="GO:0005975">
    <property type="term" value="P:carbohydrate metabolic process"/>
    <property type="evidence" value="ECO:0007669"/>
    <property type="project" value="InterPro"/>
</dbReference>
<evidence type="ECO:0000313" key="13">
    <source>
        <dbReference type="Proteomes" id="UP000244934"/>
    </source>
</evidence>
<keyword evidence="4 10" id="KW-0378">Hydrolase</keyword>
<dbReference type="InterPro" id="IPR022956">
    <property type="entry name" value="Beta_hexosaminidase_bac"/>
</dbReference>
<comment type="function">
    <text evidence="10">Plays a role in peptidoglycan recycling by cleaving the terminal beta-1,4-linked N-acetylglucosamine (GlcNAc) from peptide-linked peptidoglycan fragments, giving rise to free GlcNAc, anhydro-N-acetylmuramic acid and anhydro-N-acetylmuramic acid-linked peptides.</text>
</comment>
<name>A0A2R8CK30_9GAMM</name>
<dbReference type="InterPro" id="IPR001764">
    <property type="entry name" value="Glyco_hydro_3_N"/>
</dbReference>
<comment type="pathway">
    <text evidence="10">Cell wall biogenesis; peptidoglycan recycling.</text>
</comment>
<proteinExistence type="inferred from homology"/>
<evidence type="ECO:0000256" key="1">
    <source>
        <dbReference type="ARBA" id="ARBA00001231"/>
    </source>
</evidence>
<dbReference type="Pfam" id="PF00933">
    <property type="entry name" value="Glyco_hydro_3"/>
    <property type="match status" value="1"/>
</dbReference>
<evidence type="ECO:0000256" key="6">
    <source>
        <dbReference type="ARBA" id="ARBA00022984"/>
    </source>
</evidence>
<comment type="similarity">
    <text evidence="10">Belongs to the glycosyl hydrolase 3 family. NagZ subfamily.</text>
</comment>
<feature type="binding site" evidence="10">
    <location>
        <position position="70"/>
    </location>
    <ligand>
        <name>substrate</name>
    </ligand>
</feature>
<sequence length="349" mass="38386">MIDSGAETFGGPLMCDIEGTRLNDVERGWLSDPCVGGIILFARNVESPEQMRKLCDDIRRCRSNIVIAIDQEGGRVQRLRNGVTTLPPMAHLGQYYRRLPDEALLLARDTGWLLAMEMAACGADFSFAPVLDLDDARCPAIGNRAFSDDPQHVTALAGAFIEGFEEAGMASVGKHFPGHGGVTLDSHLVMPEDTRTLEALESHDLIPFRSLSDRLTGIMPAHVRFTQVDDRPAGFSKRWLEYLRHDIGFEGVIVSDDLSMEGAAMAGGPGERVMAALAAGCDLTLLCNDPEAAARARDRLARHEMAPEARQRLGRLHFSGERLTLEALRALPRWQCTYDSLQQIDTRSD</sequence>
<dbReference type="SUPFAM" id="SSF51445">
    <property type="entry name" value="(Trans)glycosidases"/>
    <property type="match status" value="1"/>
</dbReference>
<dbReference type="RefSeq" id="WP_108842090.1">
    <property type="nucleotide sequence ID" value="NZ_ONZI01000002.1"/>
</dbReference>
<evidence type="ECO:0000259" key="11">
    <source>
        <dbReference type="Pfam" id="PF00933"/>
    </source>
</evidence>
<keyword evidence="5 10" id="KW-0133">Cell shape</keyword>
<dbReference type="AlphaFoldDB" id="A0A2R8CK30"/>
<dbReference type="Proteomes" id="UP000244934">
    <property type="component" value="Unassembled WGS sequence"/>
</dbReference>
<keyword evidence="6 10" id="KW-0573">Peptidoglycan synthesis</keyword>
<reference evidence="13" key="1">
    <citation type="submission" date="2018-03" db="EMBL/GenBank/DDBJ databases">
        <authorList>
            <person name="Navarro De La Torre S."/>
        </authorList>
    </citation>
    <scope>NUCLEOTIDE SEQUENCE [LARGE SCALE GENOMIC DNA]</scope>
    <source>
        <strain evidence="13">EAod3</strain>
    </source>
</reference>
<dbReference type="GO" id="GO:0051301">
    <property type="term" value="P:cell division"/>
    <property type="evidence" value="ECO:0007669"/>
    <property type="project" value="UniProtKB-KW"/>
</dbReference>
<protein>
    <recommendedName>
        <fullName evidence="10">Beta-hexosaminidase</fullName>
        <ecNumber evidence="10">3.2.1.52</ecNumber>
    </recommendedName>
    <alternativeName>
        <fullName evidence="10">Beta-N-acetylhexosaminidase</fullName>
    </alternativeName>
    <alternativeName>
        <fullName evidence="10">N-acetyl-beta-glucosaminidase</fullName>
    </alternativeName>
</protein>
<evidence type="ECO:0000256" key="10">
    <source>
        <dbReference type="HAMAP-Rule" id="MF_00364"/>
    </source>
</evidence>
<dbReference type="GO" id="GO:0009254">
    <property type="term" value="P:peptidoglycan turnover"/>
    <property type="evidence" value="ECO:0007669"/>
    <property type="project" value="UniProtKB-UniRule"/>
</dbReference>
<keyword evidence="2 10" id="KW-0963">Cytoplasm</keyword>
<comment type="subcellular location">
    <subcellularLocation>
        <location evidence="10">Cytoplasm</location>
    </subcellularLocation>
</comment>
<evidence type="ECO:0000256" key="7">
    <source>
        <dbReference type="ARBA" id="ARBA00023295"/>
    </source>
</evidence>
<dbReference type="GO" id="GO:0071555">
    <property type="term" value="P:cell wall organization"/>
    <property type="evidence" value="ECO:0007669"/>
    <property type="project" value="UniProtKB-KW"/>
</dbReference>
<keyword evidence="3 10" id="KW-0132">Cell division</keyword>
<feature type="active site" description="Nucleophile" evidence="10">
    <location>
        <position position="256"/>
    </location>
</feature>
<dbReference type="NCBIfam" id="NF003740">
    <property type="entry name" value="PRK05337.1"/>
    <property type="match status" value="1"/>
</dbReference>
<dbReference type="InterPro" id="IPR036962">
    <property type="entry name" value="Glyco_hydro_3_N_sf"/>
</dbReference>
<dbReference type="HAMAP" id="MF_00364">
    <property type="entry name" value="NagZ"/>
    <property type="match status" value="1"/>
</dbReference>
<dbReference type="EMBL" id="ONZI01000002">
    <property type="protein sequence ID" value="SPJ33225.1"/>
    <property type="molecule type" value="Genomic_DNA"/>
</dbReference>
<dbReference type="PANTHER" id="PTHR30480:SF13">
    <property type="entry name" value="BETA-HEXOSAMINIDASE"/>
    <property type="match status" value="1"/>
</dbReference>
<dbReference type="EC" id="3.2.1.52" evidence="10"/>